<dbReference type="Pfam" id="PF04082">
    <property type="entry name" value="Fungal_trans"/>
    <property type="match status" value="1"/>
</dbReference>
<dbReference type="SUPFAM" id="SSF57701">
    <property type="entry name" value="Zn2/Cys6 DNA-binding domain"/>
    <property type="match status" value="1"/>
</dbReference>
<comment type="caution">
    <text evidence="8">The sequence shown here is derived from an EMBL/GenBank/DDBJ whole genome shotgun (WGS) entry which is preliminary data.</text>
</comment>
<reference evidence="8" key="1">
    <citation type="journal article" date="2020" name="Microb. Genom.">
        <title>Genetic diversity of clinical and environmental Mucorales isolates obtained from an investigation of mucormycosis cases among solid organ transplant recipients.</title>
        <authorList>
            <person name="Nguyen M.H."/>
            <person name="Kaul D."/>
            <person name="Muto C."/>
            <person name="Cheng S.J."/>
            <person name="Richter R.A."/>
            <person name="Bruno V.M."/>
            <person name="Liu G."/>
            <person name="Beyhan S."/>
            <person name="Sundermann A.J."/>
            <person name="Mounaud S."/>
            <person name="Pasculle A.W."/>
            <person name="Nierman W.C."/>
            <person name="Driscoll E."/>
            <person name="Cumbie R."/>
            <person name="Clancy C.J."/>
            <person name="Dupont C.L."/>
        </authorList>
    </citation>
    <scope>NUCLEOTIDE SEQUENCE</scope>
    <source>
        <strain evidence="8">GL16</strain>
    </source>
</reference>
<dbReference type="SMART" id="SM00066">
    <property type="entry name" value="GAL4"/>
    <property type="match status" value="2"/>
</dbReference>
<dbReference type="Pfam" id="PF00172">
    <property type="entry name" value="Zn_clus"/>
    <property type="match status" value="1"/>
</dbReference>
<sequence>MSGSAKTDKQNQSAACFRCRGFRHACDKKKPSCSRCARRGISCVYPEAAPTLKILQKATETLGDRIKKFGDRLKSGEATTGLFQSNNSSEVGSPDCSSTSSTIFSEEQDQPRTKIRRGAKVASTSNFSVYPCSKCFKDLQQCDLLLPRCTRCEANGFECGYKKTEPKANHVSQVLTTMNKVMDQWQDSIDRMAKDFAQKTRDFSVKANNSLKIKPPQTSWKITTTQKGISVESNVNSFNDFSTLVDQFKRSLFISQKDKPKNQTEQNNSDASSTTIDHSMEIDDTSSINTTSGFAVWNSWSHPTHALPQDYPIDISQELTDNLIELYCQTPCCSSIRLPIVDPVEFLARYRDPDPQKRPATILVYAVCAMAARNAFQLHVWSKRPSFEAPKYNMGKALSVAYCLRGRELLSECFDEPTLDHCQAAFLLSYCNYQNGYAGVIYIYEWIAFNMAIELGLYQPGRQLNRYESMLIWCIYYCNAWYRTLQRSESNSSSGISQCKPTCPIPDPLPAPDPSLLDGHSPQVVDYYVWNSWVYLIKLQVLREESMVRLVAYQQNKSTDTNLVQDLISMQETLKEFHQSLPDEWRMVDVCHSPSIPFSNLSQTSSEEGQQFCLDLPSFSHYCIQLVSLHYSVNEIILSQVFVPMDRVPFSSISIQNLQTSLNAANNITQIMETMTLQKNECHIPLVCFLFANIIYRKLLSYAPGEIYAETGKVGLIRSVEIAKASITYMYDFEMSRSLVHLMEQDVQYALYQRTNNNFSPTPSVISSDFVSVRSS</sequence>
<keyword evidence="2" id="KW-0479">Metal-binding</keyword>
<dbReference type="GO" id="GO:0005634">
    <property type="term" value="C:nucleus"/>
    <property type="evidence" value="ECO:0007669"/>
    <property type="project" value="UniProtKB-SubCell"/>
</dbReference>
<protein>
    <recommendedName>
        <fullName evidence="7">Zn(2)-C6 fungal-type domain-containing protein</fullName>
    </recommendedName>
</protein>
<evidence type="ECO:0000256" key="3">
    <source>
        <dbReference type="ARBA" id="ARBA00023015"/>
    </source>
</evidence>
<dbReference type="AlphaFoldDB" id="A0A9P6YGW8"/>
<feature type="compositionally biased region" description="Polar residues" evidence="6">
    <location>
        <begin position="80"/>
        <end position="105"/>
    </location>
</feature>
<dbReference type="InterPro" id="IPR036864">
    <property type="entry name" value="Zn2-C6_fun-type_DNA-bd_sf"/>
</dbReference>
<dbReference type="InterPro" id="IPR050815">
    <property type="entry name" value="TF_fung"/>
</dbReference>
<dbReference type="PROSITE" id="PS00463">
    <property type="entry name" value="ZN2_CY6_FUNGAL_1"/>
    <property type="match status" value="1"/>
</dbReference>
<dbReference type="PROSITE" id="PS50048">
    <property type="entry name" value="ZN2_CY6_FUNGAL_2"/>
    <property type="match status" value="1"/>
</dbReference>
<dbReference type="GO" id="GO:0000981">
    <property type="term" value="F:DNA-binding transcription factor activity, RNA polymerase II-specific"/>
    <property type="evidence" value="ECO:0007669"/>
    <property type="project" value="InterPro"/>
</dbReference>
<proteinExistence type="predicted"/>
<dbReference type="PANTHER" id="PTHR47338:SF5">
    <property type="entry name" value="ZN(II)2CYS6 TRANSCRIPTION FACTOR (EUROFUNG)"/>
    <property type="match status" value="1"/>
</dbReference>
<keyword evidence="5" id="KW-0539">Nucleus</keyword>
<dbReference type="CDD" id="cd00067">
    <property type="entry name" value="GAL4"/>
    <property type="match status" value="1"/>
</dbReference>
<feature type="region of interest" description="Disordered" evidence="6">
    <location>
        <begin position="80"/>
        <end position="117"/>
    </location>
</feature>
<dbReference type="PANTHER" id="PTHR47338">
    <property type="entry name" value="ZN(II)2CYS6 TRANSCRIPTION FACTOR (EUROFUNG)-RELATED"/>
    <property type="match status" value="1"/>
</dbReference>
<dbReference type="InterPro" id="IPR001138">
    <property type="entry name" value="Zn2Cys6_DnaBD"/>
</dbReference>
<dbReference type="InterPro" id="IPR007219">
    <property type="entry name" value="XnlR_reg_dom"/>
</dbReference>
<evidence type="ECO:0000313" key="9">
    <source>
        <dbReference type="Proteomes" id="UP000717996"/>
    </source>
</evidence>
<evidence type="ECO:0000313" key="8">
    <source>
        <dbReference type="EMBL" id="KAG1547607.1"/>
    </source>
</evidence>
<evidence type="ECO:0000256" key="1">
    <source>
        <dbReference type="ARBA" id="ARBA00004123"/>
    </source>
</evidence>
<feature type="compositionally biased region" description="Polar residues" evidence="6">
    <location>
        <begin position="263"/>
        <end position="277"/>
    </location>
</feature>
<accession>A0A9P6YGW8</accession>
<feature type="domain" description="Zn(2)-C6 fungal-type" evidence="7">
    <location>
        <begin position="15"/>
        <end position="45"/>
    </location>
</feature>
<dbReference type="OrthoDB" id="39175at2759"/>
<name>A0A9P6YGW8_RHIOR</name>
<evidence type="ECO:0000256" key="5">
    <source>
        <dbReference type="ARBA" id="ARBA00023242"/>
    </source>
</evidence>
<evidence type="ECO:0000259" key="7">
    <source>
        <dbReference type="PROSITE" id="PS50048"/>
    </source>
</evidence>
<feature type="region of interest" description="Disordered" evidence="6">
    <location>
        <begin position="256"/>
        <end position="279"/>
    </location>
</feature>
<keyword evidence="4" id="KW-0804">Transcription</keyword>
<dbReference type="Proteomes" id="UP000717996">
    <property type="component" value="Unassembled WGS sequence"/>
</dbReference>
<evidence type="ECO:0000256" key="2">
    <source>
        <dbReference type="ARBA" id="ARBA00022723"/>
    </source>
</evidence>
<organism evidence="8 9">
    <name type="scientific">Rhizopus oryzae</name>
    <name type="common">Mucormycosis agent</name>
    <name type="synonym">Rhizopus arrhizus var. delemar</name>
    <dbReference type="NCBI Taxonomy" id="64495"/>
    <lineage>
        <taxon>Eukaryota</taxon>
        <taxon>Fungi</taxon>
        <taxon>Fungi incertae sedis</taxon>
        <taxon>Mucoromycota</taxon>
        <taxon>Mucoromycotina</taxon>
        <taxon>Mucoromycetes</taxon>
        <taxon>Mucorales</taxon>
        <taxon>Mucorineae</taxon>
        <taxon>Rhizopodaceae</taxon>
        <taxon>Rhizopus</taxon>
    </lineage>
</organism>
<gene>
    <name evidence="8" type="ORF">G6F51_004163</name>
</gene>
<keyword evidence="3" id="KW-0805">Transcription regulation</keyword>
<comment type="subcellular location">
    <subcellularLocation>
        <location evidence="1">Nucleus</location>
    </subcellularLocation>
</comment>
<dbReference type="EMBL" id="JAANIT010000450">
    <property type="protein sequence ID" value="KAG1547607.1"/>
    <property type="molecule type" value="Genomic_DNA"/>
</dbReference>
<evidence type="ECO:0000256" key="6">
    <source>
        <dbReference type="SAM" id="MobiDB-lite"/>
    </source>
</evidence>
<dbReference type="GO" id="GO:0008270">
    <property type="term" value="F:zinc ion binding"/>
    <property type="evidence" value="ECO:0007669"/>
    <property type="project" value="InterPro"/>
</dbReference>
<evidence type="ECO:0000256" key="4">
    <source>
        <dbReference type="ARBA" id="ARBA00023163"/>
    </source>
</evidence>
<dbReference type="Gene3D" id="4.10.240.10">
    <property type="entry name" value="Zn(2)-C6 fungal-type DNA-binding domain"/>
    <property type="match status" value="2"/>
</dbReference>
<dbReference type="CDD" id="cd12148">
    <property type="entry name" value="fungal_TF_MHR"/>
    <property type="match status" value="1"/>
</dbReference>